<comment type="subcellular location">
    <subcellularLocation>
        <location evidence="8">Cytoplasm</location>
    </subcellularLocation>
</comment>
<dbReference type="GO" id="GO:0004797">
    <property type="term" value="F:thymidine kinase activity"/>
    <property type="evidence" value="ECO:0007669"/>
    <property type="project" value="UniProtKB-EC"/>
</dbReference>
<comment type="similarity">
    <text evidence="1 8 10">Belongs to the thymidine kinase family.</text>
</comment>
<gene>
    <name evidence="8" type="primary">tdk</name>
    <name evidence="11" type="ORF">ACFO4N_14275</name>
</gene>
<evidence type="ECO:0000313" key="11">
    <source>
        <dbReference type="EMBL" id="MFC4619875.1"/>
    </source>
</evidence>
<dbReference type="PANTHER" id="PTHR11441:SF0">
    <property type="entry name" value="THYMIDINE KINASE, CYTOSOLIC"/>
    <property type="match status" value="1"/>
</dbReference>
<dbReference type="InterPro" id="IPR027417">
    <property type="entry name" value="P-loop_NTPase"/>
</dbReference>
<dbReference type="SUPFAM" id="SSF57716">
    <property type="entry name" value="Glucocorticoid receptor-like (DNA-binding domain)"/>
    <property type="match status" value="1"/>
</dbReference>
<keyword evidence="8" id="KW-0862">Zinc</keyword>
<evidence type="ECO:0000256" key="8">
    <source>
        <dbReference type="HAMAP-Rule" id="MF_00124"/>
    </source>
</evidence>
<keyword evidence="6 8" id="KW-0418">Kinase</keyword>
<evidence type="ECO:0000256" key="9">
    <source>
        <dbReference type="RuleBase" id="RU000544"/>
    </source>
</evidence>
<evidence type="ECO:0000313" key="12">
    <source>
        <dbReference type="Proteomes" id="UP001596022"/>
    </source>
</evidence>
<feature type="binding site" evidence="8">
    <location>
        <position position="145"/>
    </location>
    <ligand>
        <name>Zn(2+)</name>
        <dbReference type="ChEBI" id="CHEBI:29105"/>
    </ligand>
</feature>
<feature type="binding site" evidence="8">
    <location>
        <position position="180"/>
    </location>
    <ligand>
        <name>Zn(2+)</name>
        <dbReference type="ChEBI" id="CHEBI:29105"/>
    </ligand>
</feature>
<dbReference type="HAMAP" id="MF_00124">
    <property type="entry name" value="Thymidine_kinase"/>
    <property type="match status" value="1"/>
</dbReference>
<proteinExistence type="inferred from homology"/>
<dbReference type="Proteomes" id="UP001596022">
    <property type="component" value="Unassembled WGS sequence"/>
</dbReference>
<feature type="binding site" evidence="8">
    <location>
        <position position="142"/>
    </location>
    <ligand>
        <name>Zn(2+)</name>
        <dbReference type="ChEBI" id="CHEBI:29105"/>
    </ligand>
</feature>
<dbReference type="PROSITE" id="PS00603">
    <property type="entry name" value="TK_CELLULAR_TYPE"/>
    <property type="match status" value="1"/>
</dbReference>
<dbReference type="SUPFAM" id="SSF52540">
    <property type="entry name" value="P-loop containing nucleoside triphosphate hydrolases"/>
    <property type="match status" value="1"/>
</dbReference>
<keyword evidence="7 8" id="KW-0067">ATP-binding</keyword>
<evidence type="ECO:0000256" key="1">
    <source>
        <dbReference type="ARBA" id="ARBA00007587"/>
    </source>
</evidence>
<feature type="binding site" evidence="8">
    <location>
        <begin position="12"/>
        <end position="19"/>
    </location>
    <ligand>
        <name>ATP</name>
        <dbReference type="ChEBI" id="CHEBI:30616"/>
    </ligand>
</feature>
<dbReference type="PIRSF" id="PIRSF035805">
    <property type="entry name" value="TK_cell"/>
    <property type="match status" value="1"/>
</dbReference>
<evidence type="ECO:0000256" key="2">
    <source>
        <dbReference type="ARBA" id="ARBA00012118"/>
    </source>
</evidence>
<name>A0ABV9GRJ5_9BACL</name>
<dbReference type="NCBIfam" id="NF003296">
    <property type="entry name" value="PRK04296.1-1"/>
    <property type="match status" value="1"/>
</dbReference>
<dbReference type="InterPro" id="IPR001267">
    <property type="entry name" value="Thymidine_kinase"/>
</dbReference>
<keyword evidence="4 8" id="KW-0808">Transferase</keyword>
<keyword evidence="8" id="KW-0963">Cytoplasm</keyword>
<keyword evidence="5 8" id="KW-0547">Nucleotide-binding</keyword>
<keyword evidence="12" id="KW-1185">Reference proteome</keyword>
<dbReference type="EMBL" id="JBHSFW010000013">
    <property type="protein sequence ID" value="MFC4619875.1"/>
    <property type="molecule type" value="Genomic_DNA"/>
</dbReference>
<comment type="catalytic activity">
    <reaction evidence="8 9">
        <text>thymidine + ATP = dTMP + ADP + H(+)</text>
        <dbReference type="Rhea" id="RHEA:19129"/>
        <dbReference type="ChEBI" id="CHEBI:15378"/>
        <dbReference type="ChEBI" id="CHEBI:17748"/>
        <dbReference type="ChEBI" id="CHEBI:30616"/>
        <dbReference type="ChEBI" id="CHEBI:63528"/>
        <dbReference type="ChEBI" id="CHEBI:456216"/>
        <dbReference type="EC" id="2.7.1.21"/>
    </reaction>
</comment>
<evidence type="ECO:0000256" key="5">
    <source>
        <dbReference type="ARBA" id="ARBA00022741"/>
    </source>
</evidence>
<dbReference type="Pfam" id="PF00265">
    <property type="entry name" value="TK"/>
    <property type="match status" value="1"/>
</dbReference>
<evidence type="ECO:0000256" key="3">
    <source>
        <dbReference type="ARBA" id="ARBA00022634"/>
    </source>
</evidence>
<organism evidence="11 12">
    <name type="scientific">Camelliibacillus cellulosilyticus</name>
    <dbReference type="NCBI Taxonomy" id="2174486"/>
    <lineage>
        <taxon>Bacteria</taxon>
        <taxon>Bacillati</taxon>
        <taxon>Bacillota</taxon>
        <taxon>Bacilli</taxon>
        <taxon>Bacillales</taxon>
        <taxon>Sporolactobacillaceae</taxon>
        <taxon>Camelliibacillus</taxon>
    </lineage>
</organism>
<feature type="active site" description="Proton acceptor" evidence="8">
    <location>
        <position position="86"/>
    </location>
</feature>
<keyword evidence="3 8" id="KW-0237">DNA synthesis</keyword>
<protein>
    <recommendedName>
        <fullName evidence="2 8">Thymidine kinase</fullName>
        <ecNumber evidence="2 8">2.7.1.21</ecNumber>
    </recommendedName>
</protein>
<reference evidence="12" key="1">
    <citation type="journal article" date="2019" name="Int. J. Syst. Evol. Microbiol.">
        <title>The Global Catalogue of Microorganisms (GCM) 10K type strain sequencing project: providing services to taxonomists for standard genome sequencing and annotation.</title>
        <authorList>
            <consortium name="The Broad Institute Genomics Platform"/>
            <consortium name="The Broad Institute Genome Sequencing Center for Infectious Disease"/>
            <person name="Wu L."/>
            <person name="Ma J."/>
        </authorList>
    </citation>
    <scope>NUCLEOTIDE SEQUENCE [LARGE SCALE GENOMIC DNA]</scope>
    <source>
        <strain evidence="12">CGMCC 1.16306</strain>
    </source>
</reference>
<keyword evidence="8" id="KW-0479">Metal-binding</keyword>
<comment type="subunit">
    <text evidence="8">Homotetramer.</text>
</comment>
<evidence type="ECO:0000256" key="7">
    <source>
        <dbReference type="ARBA" id="ARBA00022840"/>
    </source>
</evidence>
<sequence>MGKTGSIECICGGMFSGKSEELIRRVRRATYGKQKVQVFKPAIDDRYSDEAVVSHDGKSIIATPIDRSGEILESLEADTDVVAIDEVQFFDRDVITIVRSLADRGFRVIAAGLDMDFRGEPFHPVPEIMAISESVTKLNAICVSCGAPASRTQRLINGEPARYDDPTILVGASETYEARCRHCHVVKDAPTMAGFDRAKTPSNL</sequence>
<accession>A0ABV9GRJ5</accession>
<dbReference type="EC" id="2.7.1.21" evidence="2 8"/>
<dbReference type="Gene3D" id="3.40.50.300">
    <property type="entry name" value="P-loop containing nucleotide triphosphate hydrolases"/>
    <property type="match status" value="1"/>
</dbReference>
<evidence type="ECO:0000256" key="6">
    <source>
        <dbReference type="ARBA" id="ARBA00022777"/>
    </source>
</evidence>
<dbReference type="RefSeq" id="WP_376846966.1">
    <property type="nucleotide sequence ID" value="NZ_JBHSFW010000013.1"/>
</dbReference>
<evidence type="ECO:0000256" key="10">
    <source>
        <dbReference type="RuleBase" id="RU004165"/>
    </source>
</evidence>
<evidence type="ECO:0000256" key="4">
    <source>
        <dbReference type="ARBA" id="ARBA00022679"/>
    </source>
</evidence>
<dbReference type="PANTHER" id="PTHR11441">
    <property type="entry name" value="THYMIDINE KINASE"/>
    <property type="match status" value="1"/>
</dbReference>
<feature type="binding site" evidence="8">
    <location>
        <begin position="85"/>
        <end position="88"/>
    </location>
    <ligand>
        <name>ATP</name>
        <dbReference type="ChEBI" id="CHEBI:30616"/>
    </ligand>
</feature>
<dbReference type="Gene3D" id="3.30.60.20">
    <property type="match status" value="1"/>
</dbReference>
<comment type="caution">
    <text evidence="11">The sequence shown here is derived from an EMBL/GenBank/DDBJ whole genome shotgun (WGS) entry which is preliminary data.</text>
</comment>
<feature type="binding site" evidence="8">
    <location>
        <position position="183"/>
    </location>
    <ligand>
        <name>Zn(2+)</name>
        <dbReference type="ChEBI" id="CHEBI:29105"/>
    </ligand>
</feature>
<dbReference type="InterPro" id="IPR020633">
    <property type="entry name" value="Thymidine_kinase_CS"/>
</dbReference>